<evidence type="ECO:0000313" key="6">
    <source>
        <dbReference type="Proteomes" id="UP000249891"/>
    </source>
</evidence>
<evidence type="ECO:0000256" key="3">
    <source>
        <dbReference type="ARBA" id="ARBA00022679"/>
    </source>
</evidence>
<dbReference type="EMBL" id="UARG01000017">
    <property type="protein sequence ID" value="SQA77741.1"/>
    <property type="molecule type" value="Genomic_DNA"/>
</dbReference>
<proteinExistence type="inferred from homology"/>
<protein>
    <submittedName>
        <fullName evidence="5">dTDP-Rha:alpha-D-GlcNAc-pyrophosphate polyprenol, alpha-3-L-rhamnosyltransferase</fullName>
        <ecNumber evidence="5">2.4.-.-</ecNumber>
    </submittedName>
</protein>
<comment type="similarity">
    <text evidence="1">Belongs to the glycosyltransferase 2 family.</text>
</comment>
<dbReference type="InterPro" id="IPR029044">
    <property type="entry name" value="Nucleotide-diphossugar_trans"/>
</dbReference>
<evidence type="ECO:0000259" key="4">
    <source>
        <dbReference type="Pfam" id="PF00535"/>
    </source>
</evidence>
<sequence>MTLAIVILNWNGKTLLQQFLPSVVQYTSEGQIYVIDNASTDDSVAFLRSHFPEVTILENPTNSGYAGGYNHALQHIEADIYCLLNSDVRVTEGWLTPILRTFENERIAVVQPKIKDEKRPSYFEYAGAAGGFIDKYGFPYCRGRVFERVEEDKGQYNTPSPSPIFWASGACFFIRTEIFHLLGGFDEDFFAHQEEVDLCWRVHHLGKQVVYCAESTVYHVGGATLTATNPKKTYLNFRNSLFMLLKNLPSKSLYTTLFLRMVLDGIAGVRFLLQGKPCFLWAIVKAHLHFYKRFHFFKKKRPSQLITDYYQKKSIVWEHFVVGDR</sequence>
<dbReference type="EC" id="2.4.-.-" evidence="5"/>
<gene>
    <name evidence="5" type="primary">wbbL</name>
    <name evidence="5" type="ORF">NCTC11546_00955</name>
</gene>
<dbReference type="PANTHER" id="PTHR43179">
    <property type="entry name" value="RHAMNOSYLTRANSFERASE WBBL"/>
    <property type="match status" value="1"/>
</dbReference>
<dbReference type="GO" id="GO:0016757">
    <property type="term" value="F:glycosyltransferase activity"/>
    <property type="evidence" value="ECO:0007669"/>
    <property type="project" value="UniProtKB-KW"/>
</dbReference>
<feature type="domain" description="Glycosyltransferase 2-like" evidence="4">
    <location>
        <begin position="5"/>
        <end position="123"/>
    </location>
</feature>
<dbReference type="InterPro" id="IPR001173">
    <property type="entry name" value="Glyco_trans_2-like"/>
</dbReference>
<dbReference type="RefSeq" id="WP_128091130.1">
    <property type="nucleotide sequence ID" value="NZ_UARG01000017.1"/>
</dbReference>
<keyword evidence="3 5" id="KW-0808">Transferase</keyword>
<evidence type="ECO:0000256" key="1">
    <source>
        <dbReference type="ARBA" id="ARBA00006739"/>
    </source>
</evidence>
<dbReference type="Pfam" id="PF00535">
    <property type="entry name" value="Glycos_transf_2"/>
    <property type="match status" value="1"/>
</dbReference>
<dbReference type="Gene3D" id="3.90.550.10">
    <property type="entry name" value="Spore Coat Polysaccharide Biosynthesis Protein SpsA, Chain A"/>
    <property type="match status" value="1"/>
</dbReference>
<reference evidence="5 6" key="1">
    <citation type="submission" date="2018-06" db="EMBL/GenBank/DDBJ databases">
        <authorList>
            <consortium name="Pathogen Informatics"/>
            <person name="Doyle S."/>
        </authorList>
    </citation>
    <scope>NUCLEOTIDE SEQUENCE [LARGE SCALE GENOMIC DNA]</scope>
    <source>
        <strain evidence="5 6">NCTC11546</strain>
    </source>
</reference>
<evidence type="ECO:0000313" key="5">
    <source>
        <dbReference type="EMBL" id="SQA77741.1"/>
    </source>
</evidence>
<dbReference type="Proteomes" id="UP000249891">
    <property type="component" value="Unassembled WGS sequence"/>
</dbReference>
<dbReference type="PANTHER" id="PTHR43179:SF12">
    <property type="entry name" value="GALACTOFURANOSYLTRANSFERASE GLFT2"/>
    <property type="match status" value="1"/>
</dbReference>
<keyword evidence="2 5" id="KW-0328">Glycosyltransferase</keyword>
<evidence type="ECO:0000256" key="2">
    <source>
        <dbReference type="ARBA" id="ARBA00022676"/>
    </source>
</evidence>
<dbReference type="AlphaFoldDB" id="A0A2X2RMZ2"/>
<name>A0A2X2RMZ2_CAPOC</name>
<dbReference type="CDD" id="cd04186">
    <property type="entry name" value="GT_2_like_c"/>
    <property type="match status" value="1"/>
</dbReference>
<dbReference type="SUPFAM" id="SSF53448">
    <property type="entry name" value="Nucleotide-diphospho-sugar transferases"/>
    <property type="match status" value="1"/>
</dbReference>
<organism evidence="5 6">
    <name type="scientific">Capnocytophaga ochracea</name>
    <dbReference type="NCBI Taxonomy" id="1018"/>
    <lineage>
        <taxon>Bacteria</taxon>
        <taxon>Pseudomonadati</taxon>
        <taxon>Bacteroidota</taxon>
        <taxon>Flavobacteriia</taxon>
        <taxon>Flavobacteriales</taxon>
        <taxon>Flavobacteriaceae</taxon>
        <taxon>Capnocytophaga</taxon>
    </lineage>
</organism>
<accession>A0A2X2RMZ2</accession>